<protein>
    <submittedName>
        <fullName evidence="1">Uncharacterized protein</fullName>
    </submittedName>
</protein>
<dbReference type="Proteomes" id="UP001324380">
    <property type="component" value="Chromosome"/>
</dbReference>
<evidence type="ECO:0000313" key="1">
    <source>
        <dbReference type="EMBL" id="WPU94002.1"/>
    </source>
</evidence>
<reference evidence="1 2" key="1">
    <citation type="submission" date="2023-11" db="EMBL/GenBank/DDBJ databases">
        <title>Analysis of the Genomes of Mucilaginibacter gossypii cycad 4 and M. sabulilitoris SNA2: microbes with the potential for plant growth promotion.</title>
        <authorList>
            <person name="Hirsch A.M."/>
            <person name="Humm E."/>
            <person name="Rubbi M."/>
            <person name="Del Vecchio G."/>
            <person name="Ha S.M."/>
            <person name="Pellegrini M."/>
            <person name="Gunsalus R.P."/>
        </authorList>
    </citation>
    <scope>NUCLEOTIDE SEQUENCE [LARGE SCALE GENOMIC DNA]</scope>
    <source>
        <strain evidence="1 2">SNA2</strain>
    </source>
</reference>
<name>A0ABZ0TM44_9SPHI</name>
<dbReference type="EMBL" id="CP139558">
    <property type="protein sequence ID" value="WPU94002.1"/>
    <property type="molecule type" value="Genomic_DNA"/>
</dbReference>
<organism evidence="1 2">
    <name type="scientific">Mucilaginibacter sabulilitoris</name>
    <dbReference type="NCBI Taxonomy" id="1173583"/>
    <lineage>
        <taxon>Bacteria</taxon>
        <taxon>Pseudomonadati</taxon>
        <taxon>Bacteroidota</taxon>
        <taxon>Sphingobacteriia</taxon>
        <taxon>Sphingobacteriales</taxon>
        <taxon>Sphingobacteriaceae</taxon>
        <taxon>Mucilaginibacter</taxon>
    </lineage>
</organism>
<evidence type="ECO:0000313" key="2">
    <source>
        <dbReference type="Proteomes" id="UP001324380"/>
    </source>
</evidence>
<dbReference type="RefSeq" id="WP_321563129.1">
    <property type="nucleotide sequence ID" value="NZ_CP139558.1"/>
</dbReference>
<keyword evidence="2" id="KW-1185">Reference proteome</keyword>
<proteinExistence type="predicted"/>
<sequence>MVFYIKEPQSHRLITIDGMQIAVTWYNLNDMDVSSRIDLTYEQIKDALNSRLNAEGYQIVIEHNDDKVFYSRFVIWSNNEDALRLIWDGKENWFVLEVADELPLSSATAWGDIIIVPFDHTRYDVNYADEITKQILDSLD</sequence>
<gene>
    <name evidence="1" type="ORF">SNE25_00490</name>
</gene>
<accession>A0ABZ0TM44</accession>